<dbReference type="RefSeq" id="WP_194214062.1">
    <property type="nucleotide sequence ID" value="NZ_CP061205.1"/>
</dbReference>
<evidence type="ECO:0000259" key="1">
    <source>
        <dbReference type="Pfam" id="PF07238"/>
    </source>
</evidence>
<dbReference type="Proteomes" id="UP001595444">
    <property type="component" value="Unassembled WGS sequence"/>
</dbReference>
<dbReference type="EMBL" id="JBHRSL010000010">
    <property type="protein sequence ID" value="MFC3052260.1"/>
    <property type="molecule type" value="Genomic_DNA"/>
</dbReference>
<keyword evidence="3" id="KW-1185">Reference proteome</keyword>
<name>A0ABV7D6E8_9PROT</name>
<dbReference type="SUPFAM" id="SSF141371">
    <property type="entry name" value="PilZ domain-like"/>
    <property type="match status" value="1"/>
</dbReference>
<evidence type="ECO:0000313" key="2">
    <source>
        <dbReference type="EMBL" id="MFC3052260.1"/>
    </source>
</evidence>
<comment type="caution">
    <text evidence="2">The sequence shown here is derived from an EMBL/GenBank/DDBJ whole genome shotgun (WGS) entry which is preliminary data.</text>
</comment>
<dbReference type="Pfam" id="PF07238">
    <property type="entry name" value="PilZ"/>
    <property type="match status" value="1"/>
</dbReference>
<gene>
    <name evidence="2" type="ORF">ACFOKA_10125</name>
</gene>
<feature type="domain" description="PilZ" evidence="1">
    <location>
        <begin position="3"/>
        <end position="78"/>
    </location>
</feature>
<proteinExistence type="predicted"/>
<reference evidence="3" key="1">
    <citation type="journal article" date="2019" name="Int. J. Syst. Evol. Microbiol.">
        <title>The Global Catalogue of Microorganisms (GCM) 10K type strain sequencing project: providing services to taxonomists for standard genome sequencing and annotation.</title>
        <authorList>
            <consortium name="The Broad Institute Genomics Platform"/>
            <consortium name="The Broad Institute Genome Sequencing Center for Infectious Disease"/>
            <person name="Wu L."/>
            <person name="Ma J."/>
        </authorList>
    </citation>
    <scope>NUCLEOTIDE SEQUENCE [LARGE SCALE GENOMIC DNA]</scope>
    <source>
        <strain evidence="3">KCTC 62164</strain>
    </source>
</reference>
<organism evidence="2 3">
    <name type="scientific">Kordiimonas pumila</name>
    <dbReference type="NCBI Taxonomy" id="2161677"/>
    <lineage>
        <taxon>Bacteria</taxon>
        <taxon>Pseudomonadati</taxon>
        <taxon>Pseudomonadota</taxon>
        <taxon>Alphaproteobacteria</taxon>
        <taxon>Kordiimonadales</taxon>
        <taxon>Kordiimonadaceae</taxon>
        <taxon>Kordiimonas</taxon>
    </lineage>
</organism>
<accession>A0ABV7D6E8</accession>
<evidence type="ECO:0000313" key="3">
    <source>
        <dbReference type="Proteomes" id="UP001595444"/>
    </source>
</evidence>
<dbReference type="InterPro" id="IPR009875">
    <property type="entry name" value="PilZ_domain"/>
</dbReference>
<dbReference type="Gene3D" id="2.40.10.220">
    <property type="entry name" value="predicted glycosyltransferase like domains"/>
    <property type="match status" value="1"/>
</dbReference>
<sequence>MPNKRQDDRLPVLWRGTLTTENDQAYSCEVRDISLAGTLISCEAPLELGDRILLEIDGLGEFAAEIKWQGSKQLGLMILAGPDLVLKKFAENSGSRVSEKPTGTSDDPLL</sequence>
<protein>
    <submittedName>
        <fullName evidence="2">PilZ domain-containing protein</fullName>
    </submittedName>
</protein>